<dbReference type="InterPro" id="IPR043917">
    <property type="entry name" value="DUF5753"/>
</dbReference>
<accession>A0A919JDI0</accession>
<evidence type="ECO:0000259" key="1">
    <source>
        <dbReference type="SMART" id="SM00530"/>
    </source>
</evidence>
<dbReference type="AlphaFoldDB" id="A0A919JDI0"/>
<feature type="domain" description="HTH cro/C1-type" evidence="1">
    <location>
        <begin position="22"/>
        <end position="77"/>
    </location>
</feature>
<dbReference type="SUPFAM" id="SSF47413">
    <property type="entry name" value="lambda repressor-like DNA-binding domains"/>
    <property type="match status" value="1"/>
</dbReference>
<keyword evidence="3" id="KW-1185">Reference proteome</keyword>
<comment type="caution">
    <text evidence="2">The sequence shown here is derived from an EMBL/GenBank/DDBJ whole genome shotgun (WGS) entry which is preliminary data.</text>
</comment>
<dbReference type="InterPro" id="IPR001387">
    <property type="entry name" value="Cro/C1-type_HTH"/>
</dbReference>
<dbReference type="InterPro" id="IPR010982">
    <property type="entry name" value="Lambda_DNA-bd_dom_sf"/>
</dbReference>
<dbReference type="GO" id="GO:0003677">
    <property type="term" value="F:DNA binding"/>
    <property type="evidence" value="ECO:0007669"/>
    <property type="project" value="InterPro"/>
</dbReference>
<dbReference type="CDD" id="cd00093">
    <property type="entry name" value="HTH_XRE"/>
    <property type="match status" value="1"/>
</dbReference>
<dbReference type="SMART" id="SM00530">
    <property type="entry name" value="HTH_XRE"/>
    <property type="match status" value="1"/>
</dbReference>
<dbReference type="RefSeq" id="WP_203768117.1">
    <property type="nucleotide sequence ID" value="NZ_BOMQ01000028.1"/>
</dbReference>
<dbReference type="EMBL" id="BOMQ01000028">
    <property type="protein sequence ID" value="GIE49004.1"/>
    <property type="molecule type" value="Genomic_DNA"/>
</dbReference>
<name>A0A919JDI0_9ACTN</name>
<dbReference type="Proteomes" id="UP000647172">
    <property type="component" value="Unassembled WGS sequence"/>
</dbReference>
<protein>
    <submittedName>
        <fullName evidence="2">Transcriptional regulator</fullName>
    </submittedName>
</protein>
<dbReference type="Pfam" id="PF13560">
    <property type="entry name" value="HTH_31"/>
    <property type="match status" value="1"/>
</dbReference>
<reference evidence="2" key="1">
    <citation type="submission" date="2021-01" db="EMBL/GenBank/DDBJ databases">
        <title>Whole genome shotgun sequence of Actinoplanes nipponensis NBRC 14063.</title>
        <authorList>
            <person name="Komaki H."/>
            <person name="Tamura T."/>
        </authorList>
    </citation>
    <scope>NUCLEOTIDE SEQUENCE</scope>
    <source>
        <strain evidence="2">NBRC 14063</strain>
    </source>
</reference>
<evidence type="ECO:0000313" key="3">
    <source>
        <dbReference type="Proteomes" id="UP000647172"/>
    </source>
</evidence>
<organism evidence="2 3">
    <name type="scientific">Actinoplanes nipponensis</name>
    <dbReference type="NCBI Taxonomy" id="135950"/>
    <lineage>
        <taxon>Bacteria</taxon>
        <taxon>Bacillati</taxon>
        <taxon>Actinomycetota</taxon>
        <taxon>Actinomycetes</taxon>
        <taxon>Micromonosporales</taxon>
        <taxon>Micromonosporaceae</taxon>
        <taxon>Actinoplanes</taxon>
    </lineage>
</organism>
<dbReference type="Gene3D" id="1.10.260.40">
    <property type="entry name" value="lambda repressor-like DNA-binding domains"/>
    <property type="match status" value="1"/>
</dbReference>
<dbReference type="Pfam" id="PF19054">
    <property type="entry name" value="DUF5753"/>
    <property type="match status" value="1"/>
</dbReference>
<gene>
    <name evidence="2" type="ORF">Ani05nite_25380</name>
</gene>
<sequence>MTSAEPDYGSGSTALRIQLGVRLRRLRQARGISRETAGWEIRGSESKISRMELGRVPFKERDVADLLALYGVGEPESTALLNLARRANAPAWWRQFGEVVPPWYLSYLGLEEAASLIRSYEAHFVPSLLQTPDYARAVLRRAHAAASAAEIERRIELRRNRQRVLTRPDPPQFWAVLDEAVLRREIGGREVMRAQVRALLEAAELPHVRLQVARFHQGTAAPAGFPFAIMRFAEPELSDVVYVEQLTGALYLDKPADVEHYLIAMERACLEAEPPERTIEILGDALHQIAS</sequence>
<proteinExistence type="predicted"/>
<evidence type="ECO:0000313" key="2">
    <source>
        <dbReference type="EMBL" id="GIE49004.1"/>
    </source>
</evidence>